<organism evidence="8 9">
    <name type="scientific">Hohenbuehelia grisea</name>
    <dbReference type="NCBI Taxonomy" id="104357"/>
    <lineage>
        <taxon>Eukaryota</taxon>
        <taxon>Fungi</taxon>
        <taxon>Dikarya</taxon>
        <taxon>Basidiomycota</taxon>
        <taxon>Agaricomycotina</taxon>
        <taxon>Agaricomycetes</taxon>
        <taxon>Agaricomycetidae</taxon>
        <taxon>Agaricales</taxon>
        <taxon>Pleurotineae</taxon>
        <taxon>Pleurotaceae</taxon>
        <taxon>Hohenbuehelia</taxon>
    </lineage>
</organism>
<evidence type="ECO:0000256" key="5">
    <source>
        <dbReference type="ARBA" id="ARBA00022989"/>
    </source>
</evidence>
<keyword evidence="9" id="KW-1185">Reference proteome</keyword>
<dbReference type="PANTHER" id="PTHR23514">
    <property type="entry name" value="BYPASS OF STOP CODON PROTEIN 6"/>
    <property type="match status" value="1"/>
</dbReference>
<comment type="caution">
    <text evidence="8">The sequence shown here is derived from an EMBL/GenBank/DDBJ whole genome shotgun (WGS) entry which is preliminary data.</text>
</comment>
<feature type="transmembrane region" description="Helical" evidence="7">
    <location>
        <begin position="47"/>
        <end position="69"/>
    </location>
</feature>
<dbReference type="EMBL" id="JASNQZ010000011">
    <property type="protein sequence ID" value="KAL0950863.1"/>
    <property type="molecule type" value="Genomic_DNA"/>
</dbReference>
<name>A0ABR3J5U1_9AGAR</name>
<gene>
    <name evidence="8" type="ORF">HGRIS_007622</name>
</gene>
<protein>
    <submittedName>
        <fullName evidence="8">Uncharacterized protein</fullName>
    </submittedName>
</protein>
<reference evidence="9" key="1">
    <citation type="submission" date="2024-06" db="EMBL/GenBank/DDBJ databases">
        <title>Multi-omics analyses provide insights into the biosynthesis of the anticancer antibiotic pleurotin in Hohenbuehelia grisea.</title>
        <authorList>
            <person name="Weaver J.A."/>
            <person name="Alberti F."/>
        </authorList>
    </citation>
    <scope>NUCLEOTIDE SEQUENCE [LARGE SCALE GENOMIC DNA]</scope>
    <source>
        <strain evidence="9">T-177</strain>
    </source>
</reference>
<dbReference type="Gene3D" id="1.20.1250.20">
    <property type="entry name" value="MFS general substrate transporter like domains"/>
    <property type="match status" value="1"/>
</dbReference>
<keyword evidence="4 7" id="KW-0812">Transmembrane</keyword>
<keyword evidence="6 7" id="KW-0472">Membrane</keyword>
<dbReference type="SUPFAM" id="SSF103473">
    <property type="entry name" value="MFS general substrate transporter"/>
    <property type="match status" value="1"/>
</dbReference>
<dbReference type="PANTHER" id="PTHR23514:SF3">
    <property type="entry name" value="BYPASS OF STOP CODON PROTEIN 6"/>
    <property type="match status" value="1"/>
</dbReference>
<evidence type="ECO:0000313" key="8">
    <source>
        <dbReference type="EMBL" id="KAL0950863.1"/>
    </source>
</evidence>
<evidence type="ECO:0000256" key="1">
    <source>
        <dbReference type="ARBA" id="ARBA00004127"/>
    </source>
</evidence>
<proteinExistence type="inferred from homology"/>
<evidence type="ECO:0000256" key="4">
    <source>
        <dbReference type="ARBA" id="ARBA00022692"/>
    </source>
</evidence>
<evidence type="ECO:0000256" key="3">
    <source>
        <dbReference type="ARBA" id="ARBA00022448"/>
    </source>
</evidence>
<feature type="transmembrane region" description="Helical" evidence="7">
    <location>
        <begin position="129"/>
        <end position="152"/>
    </location>
</feature>
<dbReference type="Proteomes" id="UP001556367">
    <property type="component" value="Unassembled WGS sequence"/>
</dbReference>
<evidence type="ECO:0000256" key="7">
    <source>
        <dbReference type="SAM" id="Phobius"/>
    </source>
</evidence>
<feature type="transmembrane region" description="Helical" evidence="7">
    <location>
        <begin position="164"/>
        <end position="182"/>
    </location>
</feature>
<sequence length="204" mass="22661">MCRNLYFSQGPSHSISVSFALWSFGGVVSPLVCQSVIATGVPWPNFYFGSLVLSALNTVFLACTFRPTINEFSKDRREARLLERQSDSEVQASKEVLPSPVCSSPVETARPEPSRSNTLRLAIRMPYQWAISVFAWLYCGTETTTQGFMVSYLLAVRGANPKTAGYVTAGFWGGITIGRLLWGRYAARLSFSWRKYAVQLCLGM</sequence>
<comment type="subcellular location">
    <subcellularLocation>
        <location evidence="1">Endomembrane system</location>
        <topology evidence="1">Multi-pass membrane protein</topology>
    </subcellularLocation>
</comment>
<dbReference type="InterPro" id="IPR036259">
    <property type="entry name" value="MFS_trans_sf"/>
</dbReference>
<comment type="similarity">
    <text evidence="2">Belongs to the major facilitator superfamily.</text>
</comment>
<keyword evidence="5 7" id="KW-1133">Transmembrane helix</keyword>
<feature type="transmembrane region" description="Helical" evidence="7">
    <location>
        <begin position="21"/>
        <end position="41"/>
    </location>
</feature>
<accession>A0ABR3J5U1</accession>
<evidence type="ECO:0000256" key="6">
    <source>
        <dbReference type="ARBA" id="ARBA00023136"/>
    </source>
</evidence>
<dbReference type="InterPro" id="IPR051788">
    <property type="entry name" value="MFS_Transporter"/>
</dbReference>
<keyword evidence="3" id="KW-0813">Transport</keyword>
<evidence type="ECO:0000256" key="2">
    <source>
        <dbReference type="ARBA" id="ARBA00008335"/>
    </source>
</evidence>
<evidence type="ECO:0000313" key="9">
    <source>
        <dbReference type="Proteomes" id="UP001556367"/>
    </source>
</evidence>